<dbReference type="OrthoDB" id="10021316at2759"/>
<dbReference type="PANTHER" id="PTHR24243">
    <property type="entry name" value="G-PROTEIN COUPLED RECEPTOR"/>
    <property type="match status" value="1"/>
</dbReference>
<comment type="caution">
    <text evidence="10">The sequence shown here is derived from an EMBL/GenBank/DDBJ whole genome shotgun (WGS) entry which is preliminary data.</text>
</comment>
<organism evidence="10 11">
    <name type="scientific">Adineta ricciae</name>
    <name type="common">Rotifer</name>
    <dbReference type="NCBI Taxonomy" id="249248"/>
    <lineage>
        <taxon>Eukaryota</taxon>
        <taxon>Metazoa</taxon>
        <taxon>Spiralia</taxon>
        <taxon>Gnathifera</taxon>
        <taxon>Rotifera</taxon>
        <taxon>Eurotatoria</taxon>
        <taxon>Bdelloidea</taxon>
        <taxon>Adinetida</taxon>
        <taxon>Adinetidae</taxon>
        <taxon>Adineta</taxon>
    </lineage>
</organism>
<dbReference type="Gene3D" id="1.20.1070.10">
    <property type="entry name" value="Rhodopsin 7-helix transmembrane proteins"/>
    <property type="match status" value="1"/>
</dbReference>
<protein>
    <recommendedName>
        <fullName evidence="9">G-protein coupled receptors family 1 profile domain-containing protein</fullName>
    </recommendedName>
</protein>
<evidence type="ECO:0000256" key="6">
    <source>
        <dbReference type="ARBA" id="ARBA00023170"/>
    </source>
</evidence>
<dbReference type="Proteomes" id="UP000663852">
    <property type="component" value="Unassembled WGS sequence"/>
</dbReference>
<dbReference type="InterPro" id="IPR017452">
    <property type="entry name" value="GPCR_Rhodpsn_7TM"/>
</dbReference>
<proteinExistence type="predicted"/>
<comment type="subcellular location">
    <subcellularLocation>
        <location evidence="1">Membrane</location>
        <topology evidence="1">Multi-pass membrane protein</topology>
    </subcellularLocation>
</comment>
<feature type="transmembrane region" description="Helical" evidence="8">
    <location>
        <begin position="274"/>
        <end position="296"/>
    </location>
</feature>
<evidence type="ECO:0000256" key="7">
    <source>
        <dbReference type="ARBA" id="ARBA00023224"/>
    </source>
</evidence>
<feature type="transmembrane region" description="Helical" evidence="8">
    <location>
        <begin position="230"/>
        <end position="254"/>
    </location>
</feature>
<evidence type="ECO:0000256" key="4">
    <source>
        <dbReference type="ARBA" id="ARBA00023040"/>
    </source>
</evidence>
<dbReference type="CDD" id="cd00637">
    <property type="entry name" value="7tm_classA_rhodopsin-like"/>
    <property type="match status" value="1"/>
</dbReference>
<feature type="transmembrane region" description="Helical" evidence="8">
    <location>
        <begin position="51"/>
        <end position="72"/>
    </location>
</feature>
<dbReference type="Pfam" id="PF00001">
    <property type="entry name" value="7tm_1"/>
    <property type="match status" value="1"/>
</dbReference>
<evidence type="ECO:0000259" key="9">
    <source>
        <dbReference type="PROSITE" id="PS50262"/>
    </source>
</evidence>
<sequence>MSSLVTILPVIQQQIVRYLYSLYFVFGVTGCCLNIFLFTQQKFRTISCCTYFLAASVAMILNLGLGMSSTMYALDHPDPLITNVTFCKLRIYLNQFVALTYRWSLTAACFDRYLLSSTNIRLRQFARIYVARRVVGIIVLIWLILPVHALVLYNLSAGICGILNNIAGSLYHSIFTTMASCILPSSIMFICVFRIRHNLAEKERRRQPISHLQTARSILQHSNRKRDRQVLAMLFAQVLMYFITVVPLMIIYIYTAVTINLSNKSIERLAIERFSGFIAEVIILLFPAISFYLYTLSSRTFRKELMRLLRSLLLCNWHNDTHRIQPTTNNNTGRQVIGRLPTAVHIPLQTTLQRDNELANSTEIEN</sequence>
<dbReference type="SUPFAM" id="SSF81321">
    <property type="entry name" value="Family A G protein-coupled receptor-like"/>
    <property type="match status" value="1"/>
</dbReference>
<dbReference type="GO" id="GO:0004930">
    <property type="term" value="F:G protein-coupled receptor activity"/>
    <property type="evidence" value="ECO:0007669"/>
    <property type="project" value="UniProtKB-KW"/>
</dbReference>
<evidence type="ECO:0000313" key="10">
    <source>
        <dbReference type="EMBL" id="CAF1547555.1"/>
    </source>
</evidence>
<keyword evidence="7" id="KW-0807">Transducer</keyword>
<evidence type="ECO:0000256" key="1">
    <source>
        <dbReference type="ARBA" id="ARBA00004141"/>
    </source>
</evidence>
<feature type="transmembrane region" description="Helical" evidence="8">
    <location>
        <begin position="134"/>
        <end position="153"/>
    </location>
</feature>
<reference evidence="10" key="1">
    <citation type="submission" date="2021-02" db="EMBL/GenBank/DDBJ databases">
        <authorList>
            <person name="Nowell W R."/>
        </authorList>
    </citation>
    <scope>NUCLEOTIDE SEQUENCE</scope>
</reference>
<dbReference type="PANTHER" id="PTHR24243:SF233">
    <property type="entry name" value="THYROTROPIN-RELEASING HORMONE RECEPTOR"/>
    <property type="match status" value="1"/>
</dbReference>
<evidence type="ECO:0000256" key="3">
    <source>
        <dbReference type="ARBA" id="ARBA00022989"/>
    </source>
</evidence>
<dbReference type="InterPro" id="IPR000276">
    <property type="entry name" value="GPCR_Rhodpsn"/>
</dbReference>
<feature type="transmembrane region" description="Helical" evidence="8">
    <location>
        <begin position="92"/>
        <end position="114"/>
    </location>
</feature>
<keyword evidence="2 8" id="KW-0812">Transmembrane</keyword>
<dbReference type="GO" id="GO:0005886">
    <property type="term" value="C:plasma membrane"/>
    <property type="evidence" value="ECO:0007669"/>
    <property type="project" value="TreeGrafter"/>
</dbReference>
<dbReference type="AlphaFoldDB" id="A0A815WU54"/>
<keyword evidence="5 8" id="KW-0472">Membrane</keyword>
<accession>A0A815WU54</accession>
<keyword evidence="3 8" id="KW-1133">Transmembrane helix</keyword>
<evidence type="ECO:0000256" key="2">
    <source>
        <dbReference type="ARBA" id="ARBA00022692"/>
    </source>
</evidence>
<keyword evidence="4" id="KW-0297">G-protein coupled receptor</keyword>
<evidence type="ECO:0000256" key="5">
    <source>
        <dbReference type="ARBA" id="ARBA00023136"/>
    </source>
</evidence>
<dbReference type="PROSITE" id="PS50262">
    <property type="entry name" value="G_PROTEIN_RECEP_F1_2"/>
    <property type="match status" value="1"/>
</dbReference>
<evidence type="ECO:0000256" key="8">
    <source>
        <dbReference type="SAM" id="Phobius"/>
    </source>
</evidence>
<keyword evidence="6" id="KW-0675">Receptor</keyword>
<dbReference type="EMBL" id="CAJNOJ010001251">
    <property type="protein sequence ID" value="CAF1547555.1"/>
    <property type="molecule type" value="Genomic_DNA"/>
</dbReference>
<gene>
    <name evidence="10" type="ORF">EDS130_LOCUS45761</name>
</gene>
<feature type="transmembrane region" description="Helical" evidence="8">
    <location>
        <begin position="20"/>
        <end position="39"/>
    </location>
</feature>
<feature type="domain" description="G-protein coupled receptors family 1 profile" evidence="9">
    <location>
        <begin position="30"/>
        <end position="294"/>
    </location>
</feature>
<name>A0A815WU54_ADIRI</name>
<feature type="transmembrane region" description="Helical" evidence="8">
    <location>
        <begin position="173"/>
        <end position="195"/>
    </location>
</feature>
<evidence type="ECO:0000313" key="11">
    <source>
        <dbReference type="Proteomes" id="UP000663852"/>
    </source>
</evidence>